<dbReference type="OrthoDB" id="266718at2759"/>
<evidence type="ECO:0000256" key="3">
    <source>
        <dbReference type="ARBA" id="ARBA00022741"/>
    </source>
</evidence>
<evidence type="ECO:0000256" key="4">
    <source>
        <dbReference type="ARBA" id="ARBA00022777"/>
    </source>
</evidence>
<dbReference type="GO" id="GO:0004674">
    <property type="term" value="F:protein serine/threonine kinase activity"/>
    <property type="evidence" value="ECO:0007669"/>
    <property type="project" value="UniProtKB-KW"/>
</dbReference>
<evidence type="ECO:0000313" key="7">
    <source>
        <dbReference type="EMBL" id="VDI49167.1"/>
    </source>
</evidence>
<evidence type="ECO:0000259" key="6">
    <source>
        <dbReference type="PROSITE" id="PS50011"/>
    </source>
</evidence>
<organism evidence="7 8">
    <name type="scientific">Mytilus galloprovincialis</name>
    <name type="common">Mediterranean mussel</name>
    <dbReference type="NCBI Taxonomy" id="29158"/>
    <lineage>
        <taxon>Eukaryota</taxon>
        <taxon>Metazoa</taxon>
        <taxon>Spiralia</taxon>
        <taxon>Lophotrochozoa</taxon>
        <taxon>Mollusca</taxon>
        <taxon>Bivalvia</taxon>
        <taxon>Autobranchia</taxon>
        <taxon>Pteriomorphia</taxon>
        <taxon>Mytilida</taxon>
        <taxon>Mytiloidea</taxon>
        <taxon>Mytilidae</taxon>
        <taxon>Mytilinae</taxon>
        <taxon>Mytilus</taxon>
    </lineage>
</organism>
<accession>A0A8B6FIN3</accession>
<dbReference type="Pfam" id="PF00069">
    <property type="entry name" value="Pkinase"/>
    <property type="match status" value="1"/>
</dbReference>
<proteinExistence type="predicted"/>
<dbReference type="InterPro" id="IPR000719">
    <property type="entry name" value="Prot_kinase_dom"/>
</dbReference>
<keyword evidence="2" id="KW-0808">Transferase</keyword>
<comment type="caution">
    <text evidence="7">The sequence shown here is derived from an EMBL/GenBank/DDBJ whole genome shotgun (WGS) entry which is preliminary data.</text>
</comment>
<keyword evidence="3" id="KW-0547">Nucleotide-binding</keyword>
<name>A0A8B6FIN3_MYTGA</name>
<reference evidence="7" key="1">
    <citation type="submission" date="2018-11" db="EMBL/GenBank/DDBJ databases">
        <authorList>
            <person name="Alioto T."/>
            <person name="Alioto T."/>
        </authorList>
    </citation>
    <scope>NUCLEOTIDE SEQUENCE</scope>
</reference>
<dbReference type="GO" id="GO:0005524">
    <property type="term" value="F:ATP binding"/>
    <property type="evidence" value="ECO:0007669"/>
    <property type="project" value="UniProtKB-KW"/>
</dbReference>
<keyword evidence="5" id="KW-0067">ATP-binding</keyword>
<dbReference type="AlphaFoldDB" id="A0A8B6FIN3"/>
<dbReference type="PANTHER" id="PTHR11584:SF392">
    <property type="entry name" value="MITOGEN-ACTIVATED PROTEIN KINASE KINASE KINASE 3"/>
    <property type="match status" value="1"/>
</dbReference>
<protein>
    <recommendedName>
        <fullName evidence="6">Protein kinase domain-containing protein</fullName>
    </recommendedName>
</protein>
<gene>
    <name evidence="7" type="ORF">MGAL_10B081966</name>
</gene>
<evidence type="ECO:0000256" key="5">
    <source>
        <dbReference type="ARBA" id="ARBA00022840"/>
    </source>
</evidence>
<dbReference type="SUPFAM" id="SSF56112">
    <property type="entry name" value="Protein kinase-like (PK-like)"/>
    <property type="match status" value="1"/>
</dbReference>
<dbReference type="Proteomes" id="UP000596742">
    <property type="component" value="Unassembled WGS sequence"/>
</dbReference>
<evidence type="ECO:0000313" key="8">
    <source>
        <dbReference type="Proteomes" id="UP000596742"/>
    </source>
</evidence>
<evidence type="ECO:0000256" key="1">
    <source>
        <dbReference type="ARBA" id="ARBA00022527"/>
    </source>
</evidence>
<evidence type="ECO:0000256" key="2">
    <source>
        <dbReference type="ARBA" id="ARBA00022679"/>
    </source>
</evidence>
<dbReference type="PANTHER" id="PTHR11584">
    <property type="entry name" value="SERINE/THREONINE PROTEIN KINASE"/>
    <property type="match status" value="1"/>
</dbReference>
<dbReference type="EMBL" id="UYJE01006797">
    <property type="protein sequence ID" value="VDI49167.1"/>
    <property type="molecule type" value="Genomic_DNA"/>
</dbReference>
<dbReference type="PROSITE" id="PS50011">
    <property type="entry name" value="PROTEIN_KINASE_DOM"/>
    <property type="match status" value="1"/>
</dbReference>
<sequence>MHKTNEPQMTLRHTICFRMINTLCVTQETDTPSRQPKSLGCTIVEMLTQRPPYADYESMAAIYKIATEDHPQYKLPSNTSKECVLLLSLTFKKNVKDRPTAEDLLRHRFVVSGPT</sequence>
<keyword evidence="1" id="KW-0723">Serine/threonine-protein kinase</keyword>
<keyword evidence="4" id="KW-0418">Kinase</keyword>
<feature type="domain" description="Protein kinase" evidence="6">
    <location>
        <begin position="1"/>
        <end position="110"/>
    </location>
</feature>
<dbReference type="Gene3D" id="1.10.510.10">
    <property type="entry name" value="Transferase(Phosphotransferase) domain 1"/>
    <property type="match status" value="1"/>
</dbReference>
<keyword evidence="8" id="KW-1185">Reference proteome</keyword>
<dbReference type="InterPro" id="IPR011009">
    <property type="entry name" value="Kinase-like_dom_sf"/>
</dbReference>